<dbReference type="OrthoDB" id="1723404at2"/>
<dbReference type="PANTHER" id="PTHR34606">
    <property type="entry name" value="BON DOMAIN-CONTAINING PROTEIN"/>
    <property type="match status" value="1"/>
</dbReference>
<keyword evidence="3" id="KW-1185">Reference proteome</keyword>
<dbReference type="Proteomes" id="UP000184196">
    <property type="component" value="Unassembled WGS sequence"/>
</dbReference>
<dbReference type="AlphaFoldDB" id="A0A1M5B6M6"/>
<dbReference type="EMBL" id="FQUW01000026">
    <property type="protein sequence ID" value="SHF38163.1"/>
    <property type="molecule type" value="Genomic_DNA"/>
</dbReference>
<dbReference type="InterPro" id="IPR007055">
    <property type="entry name" value="BON_dom"/>
</dbReference>
<feature type="domain" description="BON" evidence="1">
    <location>
        <begin position="78"/>
        <end position="145"/>
    </location>
</feature>
<organism evidence="2 3">
    <name type="scientific">Desulfofundulus australicus DSM 11792</name>
    <dbReference type="NCBI Taxonomy" id="1121425"/>
    <lineage>
        <taxon>Bacteria</taxon>
        <taxon>Bacillati</taxon>
        <taxon>Bacillota</taxon>
        <taxon>Clostridia</taxon>
        <taxon>Eubacteriales</taxon>
        <taxon>Peptococcaceae</taxon>
        <taxon>Desulfofundulus</taxon>
    </lineage>
</organism>
<gene>
    <name evidence="2" type="ORF">SAMN02745218_02101</name>
</gene>
<dbReference type="PROSITE" id="PS50914">
    <property type="entry name" value="BON"/>
    <property type="match status" value="2"/>
</dbReference>
<sequence>MSAERDEILTRKVQEVLDSDVRTREYGLKADVVDGKARITGIVDTLAEREQVSRIVSAIEGIRAVENGVAVSTDGAITDDDVAFEVGEELDAAGINRRHVGVKCVKGVVFLQGRVDSPEEIEAARAAAARARGVKEVVSQLKLRSPGGYDDESLEAIFHHQVNNDREDEGEARIF</sequence>
<evidence type="ECO:0000313" key="2">
    <source>
        <dbReference type="EMBL" id="SHF38163.1"/>
    </source>
</evidence>
<evidence type="ECO:0000259" key="1">
    <source>
        <dbReference type="PROSITE" id="PS50914"/>
    </source>
</evidence>
<dbReference type="Gene3D" id="3.30.1340.30">
    <property type="match status" value="2"/>
</dbReference>
<name>A0A1M5B6M6_9FIRM</name>
<dbReference type="Pfam" id="PF04972">
    <property type="entry name" value="BON"/>
    <property type="match status" value="2"/>
</dbReference>
<feature type="domain" description="BON" evidence="1">
    <location>
        <begin position="5"/>
        <end position="73"/>
    </location>
</feature>
<protein>
    <submittedName>
        <fullName evidence="2">Hyperosmotically inducible protein</fullName>
    </submittedName>
</protein>
<dbReference type="InterPro" id="IPR051686">
    <property type="entry name" value="Lipoprotein_DolP"/>
</dbReference>
<proteinExistence type="predicted"/>
<accession>A0A1M5B6M6</accession>
<dbReference type="PANTHER" id="PTHR34606:SF15">
    <property type="entry name" value="BON DOMAIN-CONTAINING PROTEIN"/>
    <property type="match status" value="1"/>
</dbReference>
<reference evidence="3" key="1">
    <citation type="submission" date="2016-11" db="EMBL/GenBank/DDBJ databases">
        <authorList>
            <person name="Varghese N."/>
            <person name="Submissions S."/>
        </authorList>
    </citation>
    <scope>NUCLEOTIDE SEQUENCE [LARGE SCALE GENOMIC DNA]</scope>
    <source>
        <strain evidence="3">DSM 11792</strain>
    </source>
</reference>
<dbReference type="RefSeq" id="WP_073165983.1">
    <property type="nucleotide sequence ID" value="NZ_FQUW01000026.1"/>
</dbReference>
<evidence type="ECO:0000313" key="3">
    <source>
        <dbReference type="Proteomes" id="UP000184196"/>
    </source>
</evidence>